<dbReference type="PANTHER" id="PTHR43840:SF15">
    <property type="entry name" value="MITOCHONDRIAL METAL TRANSPORTER 1-RELATED"/>
    <property type="match status" value="1"/>
</dbReference>
<dbReference type="SUPFAM" id="SSF161111">
    <property type="entry name" value="Cation efflux protein transmembrane domain-like"/>
    <property type="match status" value="1"/>
</dbReference>
<keyword evidence="4 7" id="KW-0812">Transmembrane</keyword>
<evidence type="ECO:0000256" key="5">
    <source>
        <dbReference type="ARBA" id="ARBA00022989"/>
    </source>
</evidence>
<dbReference type="GO" id="GO:0006882">
    <property type="term" value="P:intracellular zinc ion homeostasis"/>
    <property type="evidence" value="ECO:0007669"/>
    <property type="project" value="TreeGrafter"/>
</dbReference>
<feature type="transmembrane region" description="Helical" evidence="7">
    <location>
        <begin position="113"/>
        <end position="134"/>
    </location>
</feature>
<evidence type="ECO:0000259" key="9">
    <source>
        <dbReference type="Pfam" id="PF16916"/>
    </source>
</evidence>
<proteinExistence type="inferred from homology"/>
<dbReference type="GO" id="GO:0015093">
    <property type="term" value="F:ferrous iron transmembrane transporter activity"/>
    <property type="evidence" value="ECO:0007669"/>
    <property type="project" value="TreeGrafter"/>
</dbReference>
<dbReference type="GO" id="GO:0015341">
    <property type="term" value="F:zinc efflux antiporter activity"/>
    <property type="evidence" value="ECO:0007669"/>
    <property type="project" value="TreeGrafter"/>
</dbReference>
<evidence type="ECO:0000313" key="10">
    <source>
        <dbReference type="EMBL" id="GAX87415.1"/>
    </source>
</evidence>
<dbReference type="InterPro" id="IPR027470">
    <property type="entry name" value="Cation_efflux_CTD"/>
</dbReference>
<comment type="subcellular location">
    <subcellularLocation>
        <location evidence="1">Membrane</location>
        <topology evidence="1">Multi-pass membrane protein</topology>
    </subcellularLocation>
</comment>
<dbReference type="SUPFAM" id="SSF160240">
    <property type="entry name" value="Cation efflux protein cytoplasmic domain-like"/>
    <property type="match status" value="1"/>
</dbReference>
<keyword evidence="6 7" id="KW-0472">Membrane</keyword>
<evidence type="ECO:0000256" key="7">
    <source>
        <dbReference type="SAM" id="Phobius"/>
    </source>
</evidence>
<evidence type="ECO:0000256" key="1">
    <source>
        <dbReference type="ARBA" id="ARBA00004141"/>
    </source>
</evidence>
<dbReference type="GO" id="GO:0015086">
    <property type="term" value="F:cadmium ion transmembrane transporter activity"/>
    <property type="evidence" value="ECO:0007669"/>
    <property type="project" value="TreeGrafter"/>
</dbReference>
<evidence type="ECO:0000313" key="11">
    <source>
        <dbReference type="Proteomes" id="UP000217944"/>
    </source>
</evidence>
<feature type="domain" description="Cation efflux protein transmembrane" evidence="8">
    <location>
        <begin position="9"/>
        <end position="202"/>
    </location>
</feature>
<dbReference type="NCBIfam" id="TIGR01297">
    <property type="entry name" value="CDF"/>
    <property type="match status" value="1"/>
</dbReference>
<sequence>MHLPKLATTVATLTAFTLAVAKIIVGFMSGSVAVIASALDSVLDMVVSIFNNIAVRVSESKPDEKFNYGKGKVEALAALFEGTIIILSGLFIIYEAVRKAIEKETITHLDDSIYVMIFSIVLTGLLVGFLYYVVKKTNHLVIKSDLLHYKTDLITNISVLISLLIVKFTGFVYIDYILSILIGVYIIREASEIVNEGFEILLDVALDFKTVEAIKDIIKKEPLVLDYHCLRTRRAGNRNFVDVHLVLTPDMKLKLAHTIIENVEEKIRKLDPNKVWVINIHADPYDDSFINKLQEECE</sequence>
<name>A0A292YDU4_9BACT</name>
<dbReference type="EMBL" id="BDME01000001">
    <property type="protein sequence ID" value="GAX87415.1"/>
    <property type="molecule type" value="Genomic_DNA"/>
</dbReference>
<dbReference type="InterPro" id="IPR050291">
    <property type="entry name" value="CDF_Transporter"/>
</dbReference>
<dbReference type="Gene3D" id="3.30.70.1350">
    <property type="entry name" value="Cation efflux protein, cytoplasmic domain"/>
    <property type="match status" value="1"/>
</dbReference>
<dbReference type="InterPro" id="IPR058533">
    <property type="entry name" value="Cation_efflux_TM"/>
</dbReference>
<dbReference type="Gene3D" id="1.20.1510.10">
    <property type="entry name" value="Cation efflux protein transmembrane domain"/>
    <property type="match status" value="1"/>
</dbReference>
<gene>
    <name evidence="10" type="ORF">LNAT_P0711</name>
</gene>
<evidence type="ECO:0000256" key="3">
    <source>
        <dbReference type="ARBA" id="ARBA00022448"/>
    </source>
</evidence>
<evidence type="ECO:0000256" key="4">
    <source>
        <dbReference type="ARBA" id="ARBA00022692"/>
    </source>
</evidence>
<keyword evidence="3" id="KW-0813">Transport</keyword>
<feature type="domain" description="Cation efflux protein cytoplasmic" evidence="9">
    <location>
        <begin position="209"/>
        <end position="285"/>
    </location>
</feature>
<dbReference type="Proteomes" id="UP000217944">
    <property type="component" value="Unassembled WGS sequence"/>
</dbReference>
<dbReference type="OrthoDB" id="9806522at2"/>
<dbReference type="Pfam" id="PF16916">
    <property type="entry name" value="ZT_dimer"/>
    <property type="match status" value="1"/>
</dbReference>
<evidence type="ECO:0000259" key="8">
    <source>
        <dbReference type="Pfam" id="PF01545"/>
    </source>
</evidence>
<reference evidence="10 11" key="1">
    <citation type="journal article" date="2017" name="Syst. Appl. Microbiol.">
        <title>Lebetimonas natsushimae sp. nov., a novel strictly anaerobic, moderately thermophilic chemoautotroph isolated from a deep-sea hydrothermal vent polychaete nest in the Mid-Okinawa Trough.</title>
        <authorList>
            <person name="Nagata R."/>
            <person name="Takaki Y."/>
            <person name="Tame A."/>
            <person name="Nunoura T."/>
            <person name="Muto H."/>
            <person name="Mino S."/>
            <person name="Sawayama S."/>
            <person name="Takai K."/>
            <person name="Nakagawa S."/>
        </authorList>
    </citation>
    <scope>NUCLEOTIDE SEQUENCE [LARGE SCALE GENOMIC DNA]</scope>
    <source>
        <strain evidence="10 11">HS1857</strain>
    </source>
</reference>
<accession>A0A292YDU4</accession>
<evidence type="ECO:0000256" key="6">
    <source>
        <dbReference type="ARBA" id="ARBA00023136"/>
    </source>
</evidence>
<dbReference type="InterPro" id="IPR036837">
    <property type="entry name" value="Cation_efflux_CTD_sf"/>
</dbReference>
<dbReference type="GO" id="GO:0005886">
    <property type="term" value="C:plasma membrane"/>
    <property type="evidence" value="ECO:0007669"/>
    <property type="project" value="TreeGrafter"/>
</dbReference>
<evidence type="ECO:0000256" key="2">
    <source>
        <dbReference type="ARBA" id="ARBA00008114"/>
    </source>
</evidence>
<dbReference type="Pfam" id="PF01545">
    <property type="entry name" value="Cation_efflux"/>
    <property type="match status" value="1"/>
</dbReference>
<comment type="similarity">
    <text evidence="2">Belongs to the cation diffusion facilitator (CDF) transporter (TC 2.A.4) family.</text>
</comment>
<dbReference type="PANTHER" id="PTHR43840">
    <property type="entry name" value="MITOCHONDRIAL METAL TRANSPORTER 1-RELATED"/>
    <property type="match status" value="1"/>
</dbReference>
<organism evidence="10 11">
    <name type="scientific">Lebetimonas natsushimae</name>
    <dbReference type="NCBI Taxonomy" id="1936991"/>
    <lineage>
        <taxon>Bacteria</taxon>
        <taxon>Pseudomonadati</taxon>
        <taxon>Campylobacterota</taxon>
        <taxon>Epsilonproteobacteria</taxon>
        <taxon>Nautiliales</taxon>
        <taxon>Nautiliaceae</taxon>
        <taxon>Lebetimonas</taxon>
    </lineage>
</organism>
<dbReference type="RefSeq" id="WP_096258553.1">
    <property type="nucleotide sequence ID" value="NZ_BDME01000001.1"/>
</dbReference>
<dbReference type="AlphaFoldDB" id="A0A292YDU4"/>
<dbReference type="InterPro" id="IPR027469">
    <property type="entry name" value="Cation_efflux_TMD_sf"/>
</dbReference>
<protein>
    <submittedName>
        <fullName evidence="10">Uncharacterized protein</fullName>
    </submittedName>
</protein>
<dbReference type="InterPro" id="IPR002524">
    <property type="entry name" value="Cation_efflux"/>
</dbReference>
<comment type="caution">
    <text evidence="10">The sequence shown here is derived from an EMBL/GenBank/DDBJ whole genome shotgun (WGS) entry which is preliminary data.</text>
</comment>
<feature type="transmembrane region" description="Helical" evidence="7">
    <location>
        <begin position="75"/>
        <end position="93"/>
    </location>
</feature>
<keyword evidence="11" id="KW-1185">Reference proteome</keyword>
<keyword evidence="5 7" id="KW-1133">Transmembrane helix</keyword>